<name>A0ACC3A156_9EURO</name>
<comment type="caution">
    <text evidence="1">The sequence shown here is derived from an EMBL/GenBank/DDBJ whole genome shotgun (WGS) entry which is preliminary data.</text>
</comment>
<accession>A0ACC3A156</accession>
<evidence type="ECO:0000313" key="2">
    <source>
        <dbReference type="Proteomes" id="UP001172386"/>
    </source>
</evidence>
<evidence type="ECO:0000313" key="1">
    <source>
        <dbReference type="EMBL" id="KAJ9653640.1"/>
    </source>
</evidence>
<organism evidence="1 2">
    <name type="scientific">Neophaeococcomyces mojaviensis</name>
    <dbReference type="NCBI Taxonomy" id="3383035"/>
    <lineage>
        <taxon>Eukaryota</taxon>
        <taxon>Fungi</taxon>
        <taxon>Dikarya</taxon>
        <taxon>Ascomycota</taxon>
        <taxon>Pezizomycotina</taxon>
        <taxon>Eurotiomycetes</taxon>
        <taxon>Chaetothyriomycetidae</taxon>
        <taxon>Chaetothyriales</taxon>
        <taxon>Chaetothyriales incertae sedis</taxon>
        <taxon>Neophaeococcomyces</taxon>
    </lineage>
</organism>
<dbReference type="Proteomes" id="UP001172386">
    <property type="component" value="Unassembled WGS sequence"/>
</dbReference>
<dbReference type="EMBL" id="JAPDRQ010000146">
    <property type="protein sequence ID" value="KAJ9653640.1"/>
    <property type="molecule type" value="Genomic_DNA"/>
</dbReference>
<reference evidence="1" key="1">
    <citation type="submission" date="2022-10" db="EMBL/GenBank/DDBJ databases">
        <title>Culturing micro-colonial fungi from biological soil crusts in the Mojave desert and describing Neophaeococcomyces mojavensis, and introducing the new genera and species Taxawa tesnikishii.</title>
        <authorList>
            <person name="Kurbessoian T."/>
            <person name="Stajich J.E."/>
        </authorList>
    </citation>
    <scope>NUCLEOTIDE SEQUENCE</scope>
    <source>
        <strain evidence="1">JES_112</strain>
    </source>
</reference>
<proteinExistence type="predicted"/>
<gene>
    <name evidence="1" type="ORF">H2198_007191</name>
</gene>
<sequence length="374" mass="42802">MGVWTIIRTTSRYAFFYTLPLTALPTICGVLRAGIFIYWSTYIMVRRNIRALNVEQSRYDYLTISGQVNPYYSIPDPQPPFHVTQLWSLDWHARLGLLQPQEYGMNHGRDAWSIDGLAQLHGLVRHVHHGQPSRLTEMWVYVTSPVADPAQNRWDAAFNKLVQFTYTHPLPKNTEVFFVSAKDSRFLVGVWAVEAPSLMHFKVSDRTLAEIDTLHGAHEKHLMEKLFSEFPVSGTYNKPRADLKPVTVRSIDLPLHETRSIFPDLKLKDEFEQLKQLVTGGELYEEWPRYNAAAETMARFEKYLHEEIWGKNGSVLGILGKVARWVDDQVVRRIPGASLAVQVIESLAFNMGLVFAHLGMFAWSIGRSFLAGSR</sequence>
<protein>
    <submittedName>
        <fullName evidence="1">Uncharacterized protein</fullName>
    </submittedName>
</protein>
<keyword evidence="2" id="KW-1185">Reference proteome</keyword>